<gene>
    <name evidence="3" type="ORF">KH327_08730</name>
</gene>
<reference evidence="3" key="1">
    <citation type="submission" date="2021-02" db="EMBL/GenBank/DDBJ databases">
        <title>Infant gut strain persistence is associated with maternal origin, phylogeny, and functional potential including surface adhesion and iron acquisition.</title>
        <authorList>
            <person name="Lou Y.C."/>
        </authorList>
    </citation>
    <scope>NUCLEOTIDE SEQUENCE</scope>
    <source>
        <strain evidence="3">L3_060_052G1_dasL3_060_052G1_concoct_1</strain>
    </source>
</reference>
<name>A0A943SQY8_9FIRM</name>
<dbReference type="EMBL" id="JAGZZP010000025">
    <property type="protein sequence ID" value="MBS6535899.1"/>
    <property type="molecule type" value="Genomic_DNA"/>
</dbReference>
<evidence type="ECO:0000313" key="3">
    <source>
        <dbReference type="EMBL" id="MBS6535899.1"/>
    </source>
</evidence>
<keyword evidence="2" id="KW-0732">Signal</keyword>
<dbReference type="RefSeq" id="WP_278638680.1">
    <property type="nucleotide sequence ID" value="NZ_JAGZZP010000025.1"/>
</dbReference>
<feature type="compositionally biased region" description="Basic and acidic residues" evidence="1">
    <location>
        <begin position="448"/>
        <end position="461"/>
    </location>
</feature>
<feature type="chain" id="PRO_5036846723" evidence="2">
    <location>
        <begin position="28"/>
        <end position="502"/>
    </location>
</feature>
<feature type="signal peptide" evidence="2">
    <location>
        <begin position="1"/>
        <end position="27"/>
    </location>
</feature>
<organism evidence="3 4">
    <name type="scientific">Peptoniphilus harei</name>
    <dbReference type="NCBI Taxonomy" id="54005"/>
    <lineage>
        <taxon>Bacteria</taxon>
        <taxon>Bacillati</taxon>
        <taxon>Bacillota</taxon>
        <taxon>Tissierellia</taxon>
        <taxon>Tissierellales</taxon>
        <taxon>Peptoniphilaceae</taxon>
        <taxon>Peptoniphilus</taxon>
    </lineage>
</organism>
<proteinExistence type="predicted"/>
<evidence type="ECO:0000256" key="1">
    <source>
        <dbReference type="SAM" id="MobiDB-lite"/>
    </source>
</evidence>
<accession>A0A943SQY8</accession>
<feature type="non-terminal residue" evidence="3">
    <location>
        <position position="502"/>
    </location>
</feature>
<evidence type="ECO:0000313" key="4">
    <source>
        <dbReference type="Proteomes" id="UP000748991"/>
    </source>
</evidence>
<comment type="caution">
    <text evidence="3">The sequence shown here is derived from an EMBL/GenBank/DDBJ whole genome shotgun (WGS) entry which is preliminary data.</text>
</comment>
<dbReference type="AlphaFoldDB" id="A0A943SQY8"/>
<evidence type="ECO:0000256" key="2">
    <source>
        <dbReference type="SAM" id="SignalP"/>
    </source>
</evidence>
<protein>
    <submittedName>
        <fullName evidence="3">Uncharacterized protein</fullName>
    </submittedName>
</protein>
<dbReference type="Proteomes" id="UP000748991">
    <property type="component" value="Unassembled WGS sequence"/>
</dbReference>
<sequence>MNKHKRILSLFLAILMILSVFPTSLFAAEDEVKTKTEVVNSHKEGDKLVFDVLKAKNPRRYSQQTNGFSLFRAGEAATIDQKVKIDLSTVGLGEDPDTFTWSLLPDGLKVTVYFTNQNGLETEKQVVTLTQAQPSQTVTLKVPATGGTGKLHAEIPDIDNNLAIRVIRTGEATVDTKVGDGDWSFSVEISEITNPVINLEVKDPYGKPATAAGDVKAKLHVDGLEGSGLNVPFTISQGNNSFNLKNADLFDKEKGSEDLIELNYPGDEPTLTVEGETAENKLTLGTGENAVKYKVEKEYDIKNGGTIKLTSQPKVITPQDPNNPGPIPDGYARLIFKADQKADQANNVAAVSGTFTKENTSDKQRVIDVKAGTAWNDDNVKAKIGALTNPEAIDESLNLVFSKWSPEVTTLTGNAVAATTTEFNATYTNKYTSDPIVPWIPADPENPENDKPGKGSDDKPVPDTYITVTFEAEKDAEDAAKGNITIGDKTGAKVWAKVAPNT</sequence>
<feature type="region of interest" description="Disordered" evidence="1">
    <location>
        <begin position="436"/>
        <end position="464"/>
    </location>
</feature>